<feature type="chain" id="PRO_5046968399" evidence="4">
    <location>
        <begin position="26"/>
        <end position="525"/>
    </location>
</feature>
<gene>
    <name evidence="6" type="primary">gsiB_2</name>
    <name evidence="6" type="ORF">GMJLKIPL_3745</name>
</gene>
<feature type="signal peptide" evidence="4">
    <location>
        <begin position="1"/>
        <end position="25"/>
    </location>
</feature>
<feature type="domain" description="Solute-binding protein family 5" evidence="5">
    <location>
        <begin position="71"/>
        <end position="430"/>
    </location>
</feature>
<evidence type="ECO:0000259" key="5">
    <source>
        <dbReference type="Pfam" id="PF00496"/>
    </source>
</evidence>
<reference evidence="6" key="1">
    <citation type="journal article" date="2021" name="Front. Microbiol.">
        <title>Comprehensive Comparative Genomics and Phenotyping of Methylobacterium Species.</title>
        <authorList>
            <person name="Alessa O."/>
            <person name="Ogura Y."/>
            <person name="Fujitani Y."/>
            <person name="Takami H."/>
            <person name="Hayashi T."/>
            <person name="Sahin N."/>
            <person name="Tani A."/>
        </authorList>
    </citation>
    <scope>NUCLEOTIDE SEQUENCE</scope>
    <source>
        <strain evidence="6">DSM 17168</strain>
    </source>
</reference>
<dbReference type="Gene3D" id="3.40.190.10">
    <property type="entry name" value="Periplasmic binding protein-like II"/>
    <property type="match status" value="1"/>
</dbReference>
<dbReference type="PIRSF" id="PIRSF002741">
    <property type="entry name" value="MppA"/>
    <property type="match status" value="1"/>
</dbReference>
<keyword evidence="7" id="KW-1185">Reference proteome</keyword>
<dbReference type="InterPro" id="IPR039424">
    <property type="entry name" value="SBP_5"/>
</dbReference>
<sequence length="525" mass="57745">MRAGLTRRVAVALGAALVLSGPAAAQDKKVLKAVMHSGLRITDPIITTAYIARNHGYMIYDTLFATDERFEIKPQMVKDFSVSDDKLTYTFTLRDGLKFHDGAPVTAEDCIASLQRWGKRDGMGQKLMEYTASLKAVDDKTFTLTLKQPYGLVLASLGKPSSNVPFIMPKRIAETPADRNVPEEIGSGPFRFVKAEFQPGLKVVYEKNPDYVPRAEPPSWLAGGKLAKLDRVEWINIPDYQTAVNALINGEIDYIEQPPHDFLDILKGAKGVVINNYNPLGFSGMVRMNWLNPPFDNPKIRQAVLHAVNQQDYLDAQIGNPDYMQPCLAMFVCGTPNATDAGAPMKPDLAKAKQLLKEGGYDGRPVVIMQPTDLAIVAPLGPVTAQALRAIGMKVDLQSMDWQTLVGRRAKQDPVDQGGWNIFHTTWVNADMLNPIANVGVNAKGKVGGWFGWAEDAEIEKLRDAYARETDPAKQKAIAAEVQTRAYAVATYFPTGQYTSPLAVRSSLKGILQGPAPVFWNIEKQ</sequence>
<dbReference type="PANTHER" id="PTHR30290:SF38">
    <property type="entry name" value="D,D-DIPEPTIDE-BINDING PERIPLASMIC PROTEIN DDPA-RELATED"/>
    <property type="match status" value="1"/>
</dbReference>
<dbReference type="InterPro" id="IPR000914">
    <property type="entry name" value="SBP_5_dom"/>
</dbReference>
<evidence type="ECO:0000256" key="3">
    <source>
        <dbReference type="ARBA" id="ARBA00022729"/>
    </source>
</evidence>
<dbReference type="Proteomes" id="UP001055153">
    <property type="component" value="Unassembled WGS sequence"/>
</dbReference>
<dbReference type="RefSeq" id="WP_238236968.1">
    <property type="nucleotide sequence ID" value="NZ_BPQQ01000042.1"/>
</dbReference>
<evidence type="ECO:0000313" key="6">
    <source>
        <dbReference type="EMBL" id="GJE01809.1"/>
    </source>
</evidence>
<accession>A0ABQ4SJ51</accession>
<dbReference type="Gene3D" id="3.90.76.10">
    <property type="entry name" value="Dipeptide-binding Protein, Domain 1"/>
    <property type="match status" value="1"/>
</dbReference>
<comment type="caution">
    <text evidence="6">The sequence shown here is derived from an EMBL/GenBank/DDBJ whole genome shotgun (WGS) entry which is preliminary data.</text>
</comment>
<dbReference type="EMBL" id="BPQQ01000042">
    <property type="protein sequence ID" value="GJE01809.1"/>
    <property type="molecule type" value="Genomic_DNA"/>
</dbReference>
<dbReference type="Pfam" id="PF00496">
    <property type="entry name" value="SBP_bac_5"/>
    <property type="match status" value="1"/>
</dbReference>
<protein>
    <submittedName>
        <fullName evidence="6">Glutathione-binding protein GsiB</fullName>
    </submittedName>
</protein>
<evidence type="ECO:0000256" key="2">
    <source>
        <dbReference type="ARBA" id="ARBA00005695"/>
    </source>
</evidence>
<dbReference type="Gene3D" id="3.10.105.10">
    <property type="entry name" value="Dipeptide-binding Protein, Domain 3"/>
    <property type="match status" value="1"/>
</dbReference>
<proteinExistence type="inferred from homology"/>
<keyword evidence="3 4" id="KW-0732">Signal</keyword>
<reference evidence="6" key="2">
    <citation type="submission" date="2021-08" db="EMBL/GenBank/DDBJ databases">
        <authorList>
            <person name="Tani A."/>
            <person name="Ola A."/>
            <person name="Ogura Y."/>
            <person name="Katsura K."/>
            <person name="Hayashi T."/>
        </authorList>
    </citation>
    <scope>NUCLEOTIDE SEQUENCE</scope>
    <source>
        <strain evidence="6">DSM 17168</strain>
    </source>
</reference>
<evidence type="ECO:0000256" key="1">
    <source>
        <dbReference type="ARBA" id="ARBA00004418"/>
    </source>
</evidence>
<dbReference type="CDD" id="cd08502">
    <property type="entry name" value="PBP2_NikA_DppA_OppA_like_16"/>
    <property type="match status" value="1"/>
</dbReference>
<dbReference type="SUPFAM" id="SSF53850">
    <property type="entry name" value="Periplasmic binding protein-like II"/>
    <property type="match status" value="1"/>
</dbReference>
<organism evidence="6 7">
    <name type="scientific">Methylobacterium isbiliense</name>
    <dbReference type="NCBI Taxonomy" id="315478"/>
    <lineage>
        <taxon>Bacteria</taxon>
        <taxon>Pseudomonadati</taxon>
        <taxon>Pseudomonadota</taxon>
        <taxon>Alphaproteobacteria</taxon>
        <taxon>Hyphomicrobiales</taxon>
        <taxon>Methylobacteriaceae</taxon>
        <taxon>Methylobacterium</taxon>
    </lineage>
</organism>
<comment type="subcellular location">
    <subcellularLocation>
        <location evidence="1">Periplasm</location>
    </subcellularLocation>
</comment>
<evidence type="ECO:0000256" key="4">
    <source>
        <dbReference type="SAM" id="SignalP"/>
    </source>
</evidence>
<name>A0ABQ4SJ51_9HYPH</name>
<dbReference type="PANTHER" id="PTHR30290">
    <property type="entry name" value="PERIPLASMIC BINDING COMPONENT OF ABC TRANSPORTER"/>
    <property type="match status" value="1"/>
</dbReference>
<dbReference type="InterPro" id="IPR030678">
    <property type="entry name" value="Peptide/Ni-bd"/>
</dbReference>
<comment type="similarity">
    <text evidence="2">Belongs to the bacterial solute-binding protein 5 family.</text>
</comment>
<evidence type="ECO:0000313" key="7">
    <source>
        <dbReference type="Proteomes" id="UP001055153"/>
    </source>
</evidence>